<keyword evidence="3" id="KW-1185">Reference proteome</keyword>
<organism evidence="2 3">
    <name type="scientific">Deinococcus cavernae</name>
    <dbReference type="NCBI Taxonomy" id="2320857"/>
    <lineage>
        <taxon>Bacteria</taxon>
        <taxon>Thermotogati</taxon>
        <taxon>Deinococcota</taxon>
        <taxon>Deinococci</taxon>
        <taxon>Deinococcales</taxon>
        <taxon>Deinococcaceae</taxon>
        <taxon>Deinococcus</taxon>
    </lineage>
</organism>
<evidence type="ECO:0000313" key="3">
    <source>
        <dbReference type="Proteomes" id="UP000286287"/>
    </source>
</evidence>
<feature type="transmembrane region" description="Helical" evidence="1">
    <location>
        <begin position="58"/>
        <end position="80"/>
    </location>
</feature>
<name>A0A418V090_9DEIO</name>
<accession>A0A418V090</accession>
<proteinExistence type="predicted"/>
<protein>
    <submittedName>
        <fullName evidence="2">DUF3995 domain-containing protein</fullName>
    </submittedName>
</protein>
<dbReference type="Pfam" id="PF13160">
    <property type="entry name" value="DUF3995"/>
    <property type="match status" value="1"/>
</dbReference>
<reference evidence="2 3" key="1">
    <citation type="submission" date="2018-09" db="EMBL/GenBank/DDBJ databases">
        <authorList>
            <person name="Zhu H."/>
        </authorList>
    </citation>
    <scope>NUCLEOTIDE SEQUENCE [LARGE SCALE GENOMIC DNA]</scope>
    <source>
        <strain evidence="2 3">K2S05-167</strain>
    </source>
</reference>
<keyword evidence="1" id="KW-0812">Transmembrane</keyword>
<evidence type="ECO:0000313" key="2">
    <source>
        <dbReference type="EMBL" id="RJF69151.1"/>
    </source>
</evidence>
<evidence type="ECO:0000256" key="1">
    <source>
        <dbReference type="SAM" id="Phobius"/>
    </source>
</evidence>
<dbReference type="AlphaFoldDB" id="A0A418V090"/>
<keyword evidence="1" id="KW-0472">Membrane</keyword>
<keyword evidence="1" id="KW-1133">Transmembrane helix</keyword>
<dbReference type="Proteomes" id="UP000286287">
    <property type="component" value="Unassembled WGS sequence"/>
</dbReference>
<comment type="caution">
    <text evidence="2">The sequence shown here is derived from an EMBL/GenBank/DDBJ whole genome shotgun (WGS) entry which is preliminary data.</text>
</comment>
<feature type="transmembrane region" description="Helical" evidence="1">
    <location>
        <begin position="12"/>
        <end position="30"/>
    </location>
</feature>
<sequence>MNQTRETRLPLLTTLTGATLLGVAGLHAYWGRGGVWPGHDTVSLGRKVFPNPPRHLPSPAACFAVTGALTFTTVALVTAHRPGPWQPLSQRICQLAGATLLARGGLGFTLPALTQANPEFRRLNTAIYSPLCLALGSALLASRNPCRGASPR</sequence>
<dbReference type="InterPro" id="IPR025058">
    <property type="entry name" value="DUF3995"/>
</dbReference>
<dbReference type="EMBL" id="QYUJ01000030">
    <property type="protein sequence ID" value="RJF69151.1"/>
    <property type="molecule type" value="Genomic_DNA"/>
</dbReference>
<gene>
    <name evidence="2" type="ORF">D3875_21225</name>
</gene>
<dbReference type="OrthoDB" id="344976at2"/>